<gene>
    <name evidence="2" type="ORF">EBN03_25690</name>
</gene>
<dbReference type="EMBL" id="RFFH01000014">
    <property type="protein sequence ID" value="RMI29475.1"/>
    <property type="molecule type" value="Genomic_DNA"/>
</dbReference>
<protein>
    <recommendedName>
        <fullName evidence="4">Ig-like domain repeat protein</fullName>
    </recommendedName>
</protein>
<keyword evidence="3" id="KW-1185">Reference proteome</keyword>
<evidence type="ECO:0000256" key="1">
    <source>
        <dbReference type="SAM" id="SignalP"/>
    </source>
</evidence>
<comment type="caution">
    <text evidence="2">The sequence shown here is derived from an EMBL/GenBank/DDBJ whole genome shotgun (WGS) entry which is preliminary data.</text>
</comment>
<dbReference type="Proteomes" id="UP000279275">
    <property type="component" value="Unassembled WGS sequence"/>
</dbReference>
<feature type="chain" id="PRO_5018071773" description="Ig-like domain repeat protein" evidence="1">
    <location>
        <begin position="30"/>
        <end position="138"/>
    </location>
</feature>
<accession>A0A3M2L0Z4</accession>
<name>A0A3M2L0Z4_9NOCA</name>
<dbReference type="RefSeq" id="WP_122190707.1">
    <property type="nucleotide sequence ID" value="NZ_RFFH01000014.1"/>
</dbReference>
<feature type="signal peptide" evidence="1">
    <location>
        <begin position="1"/>
        <end position="29"/>
    </location>
</feature>
<keyword evidence="1" id="KW-0732">Signal</keyword>
<evidence type="ECO:0008006" key="4">
    <source>
        <dbReference type="Google" id="ProtNLM"/>
    </source>
</evidence>
<sequence>MRKTKAGVGLTAFGAIAAAAVLAAPEAGAAITGVTVASNGAPIVGCQYKVVASVDVLSELTSITFYDNGVQFATATPQIAFSQAVALWSPATAGTHTILAKGIISSNQTQVTVNAQNPLASAFGALSSNLSCPISPTI</sequence>
<reference evidence="2 3" key="1">
    <citation type="submission" date="2018-10" db="EMBL/GenBank/DDBJ databases">
        <title>Isolation from cow dung.</title>
        <authorList>
            <person name="Ling L."/>
        </authorList>
    </citation>
    <scope>NUCLEOTIDE SEQUENCE [LARGE SCALE GENOMIC DNA]</scope>
    <source>
        <strain evidence="2 3">NEAU-LL90</strain>
    </source>
</reference>
<organism evidence="2 3">
    <name type="scientific">Nocardia stercoris</name>
    <dbReference type="NCBI Taxonomy" id="2483361"/>
    <lineage>
        <taxon>Bacteria</taxon>
        <taxon>Bacillati</taxon>
        <taxon>Actinomycetota</taxon>
        <taxon>Actinomycetes</taxon>
        <taxon>Mycobacteriales</taxon>
        <taxon>Nocardiaceae</taxon>
        <taxon>Nocardia</taxon>
    </lineage>
</organism>
<proteinExistence type="predicted"/>
<evidence type="ECO:0000313" key="2">
    <source>
        <dbReference type="EMBL" id="RMI29475.1"/>
    </source>
</evidence>
<dbReference type="AlphaFoldDB" id="A0A3M2L0Z4"/>
<evidence type="ECO:0000313" key="3">
    <source>
        <dbReference type="Proteomes" id="UP000279275"/>
    </source>
</evidence>
<dbReference type="OrthoDB" id="4558227at2"/>